<sequence length="738" mass="85414">LFCAFYYFNNSEESPRPQSQLDYTGEHEADIEHRTQALKREGFWSMKRLTRLTEPPRPKVHWDYLCEEMQRWKRGVARKVVRMVMRHHEELRQKEEKAKRDEHAKIRRVASSIAKEVRAFWSSVEKVVQYKQQSRLEEKRKKALDLQLDFIVGQTEKYSDLLSKSLAPTRPAETVPVTPQKSLPPPVDEDDRDFEPPCEEEDDEETIEVEEQQEGNDAESHRREIELLKEEGMLPLDQLLSTLKLPQRFKKPLLLHVCAPLVGDMSIEELLEKYKGAYASDFEAPSASGSKASSDSEVSGDEEEETEEDESDVESNTSSSGINPLTGDSAEDDESEKEEEESEEEEDDDDDDDCGDEGMEVLLKEGDHSPPSSSSRPKKEISHIAATAESLQPKGYTLATTKVKTPIPFLLHGTLREYQHIGLDWLVTMYEKKLNGILADEMGLGKTIQTIALLAHLACEKGNALTHYAFSNWGPHLIIMELKRWCPGFKILTYFGSQKERKLKRQGWTKPNAFHVCITSYKLVLQDHQAFRRKSWRYLILDEAQNIKNFKSQRWQSLLNFNSHRRLLLTGTPLQNSLMELWSLMHFLMPHVFQSHREFKEWFSNPLTGMIEGSQEYNEGLVKRLHKVLRPFLLRRIKADVEKQMPKKYEHVVRCRLSKRQRFLYDDFMAQASTRETLASGHFMSVINILMQLRKVCNHPNLFDPRPIQSPFITQPIVFRTASLVQDALEVSPLKVSI</sequence>
<dbReference type="InterPro" id="IPR050520">
    <property type="entry name" value="INO80/SWR1_helicase"/>
</dbReference>
<dbReference type="GeneTree" id="ENSGT00940000167340"/>
<feature type="domain" description="Helicase ATP-binding" evidence="10">
    <location>
        <begin position="427"/>
        <end position="591"/>
    </location>
</feature>
<organism evidence="12 13">
    <name type="scientific">Lates calcarifer</name>
    <name type="common">Barramundi</name>
    <name type="synonym">Holocentrus calcarifer</name>
    <dbReference type="NCBI Taxonomy" id="8187"/>
    <lineage>
        <taxon>Eukaryota</taxon>
        <taxon>Metazoa</taxon>
        <taxon>Chordata</taxon>
        <taxon>Craniata</taxon>
        <taxon>Vertebrata</taxon>
        <taxon>Euteleostomi</taxon>
        <taxon>Actinopterygii</taxon>
        <taxon>Neopterygii</taxon>
        <taxon>Teleostei</taxon>
        <taxon>Neoteleostei</taxon>
        <taxon>Acanthomorphata</taxon>
        <taxon>Carangaria</taxon>
        <taxon>Carangaria incertae sedis</taxon>
        <taxon>Centropomidae</taxon>
        <taxon>Lates</taxon>
    </lineage>
</organism>
<feature type="domain" description="HSA" evidence="11">
    <location>
        <begin position="49"/>
        <end position="111"/>
    </location>
</feature>
<comment type="subcellular location">
    <subcellularLocation>
        <location evidence="1">Nucleus</location>
    </subcellularLocation>
</comment>
<dbReference type="SMART" id="SM00573">
    <property type="entry name" value="HSA"/>
    <property type="match status" value="1"/>
</dbReference>
<dbReference type="STRING" id="8187.ENSLCAP00010031126"/>
<dbReference type="FunFam" id="3.40.50.10810:FF:000005">
    <property type="entry name" value="Photoperiod-independent early flowering 1"/>
    <property type="match status" value="1"/>
</dbReference>
<feature type="compositionally biased region" description="Low complexity" evidence="9">
    <location>
        <begin position="284"/>
        <end position="297"/>
    </location>
</feature>
<keyword evidence="2" id="KW-0547">Nucleotide-binding</keyword>
<dbReference type="GO" id="GO:0042393">
    <property type="term" value="F:histone binding"/>
    <property type="evidence" value="ECO:0007669"/>
    <property type="project" value="TreeGrafter"/>
</dbReference>
<proteinExistence type="predicted"/>
<evidence type="ECO:0000256" key="8">
    <source>
        <dbReference type="ARBA" id="ARBA00023242"/>
    </source>
</evidence>
<feature type="compositionally biased region" description="Acidic residues" evidence="9">
    <location>
        <begin position="329"/>
        <end position="359"/>
    </location>
</feature>
<dbReference type="InParanoid" id="A0A4W6DZM1"/>
<reference evidence="13" key="1">
    <citation type="submission" date="2015-09" db="EMBL/GenBank/DDBJ databases">
        <authorList>
            <person name="Sai Rama Sridatta P."/>
        </authorList>
    </citation>
    <scope>NUCLEOTIDE SEQUENCE [LARGE SCALE GENOMIC DNA]</scope>
</reference>
<evidence type="ECO:0008006" key="14">
    <source>
        <dbReference type="Google" id="ProtNLM"/>
    </source>
</evidence>
<dbReference type="GO" id="GO:0006338">
    <property type="term" value="P:chromatin remodeling"/>
    <property type="evidence" value="ECO:0007669"/>
    <property type="project" value="TreeGrafter"/>
</dbReference>
<dbReference type="InterPro" id="IPR027417">
    <property type="entry name" value="P-loop_NTPase"/>
</dbReference>
<keyword evidence="3" id="KW-0378">Hydrolase</keyword>
<dbReference type="GO" id="GO:0003677">
    <property type="term" value="F:DNA binding"/>
    <property type="evidence" value="ECO:0007669"/>
    <property type="project" value="UniProtKB-KW"/>
</dbReference>
<evidence type="ECO:0000313" key="12">
    <source>
        <dbReference type="Ensembl" id="ENSLCAP00010031126.1"/>
    </source>
</evidence>
<name>A0A4W6DZM1_LATCA</name>
<dbReference type="InterPro" id="IPR038718">
    <property type="entry name" value="SNF2-like_sf"/>
</dbReference>
<dbReference type="PANTHER" id="PTHR45685:SF1">
    <property type="entry name" value="HELICASE SRCAP"/>
    <property type="match status" value="1"/>
</dbReference>
<dbReference type="AlphaFoldDB" id="A0A4W6DZM1"/>
<protein>
    <recommendedName>
        <fullName evidence="14">Snf2-related CREBBP activator protein</fullName>
    </recommendedName>
</protein>
<dbReference type="FunFam" id="1.20.120.850:FF:000012">
    <property type="entry name" value="protein PHOTOPERIOD-INDEPENDENT EARLY FLOWERING 1 isoform X3"/>
    <property type="match status" value="1"/>
</dbReference>
<dbReference type="GO" id="GO:0004386">
    <property type="term" value="F:helicase activity"/>
    <property type="evidence" value="ECO:0007669"/>
    <property type="project" value="UniProtKB-KW"/>
</dbReference>
<feature type="region of interest" description="Disordered" evidence="9">
    <location>
        <begin position="169"/>
        <end position="221"/>
    </location>
</feature>
<keyword evidence="8" id="KW-0539">Nucleus</keyword>
<dbReference type="CDD" id="cd18003">
    <property type="entry name" value="DEXQc_SRCAP"/>
    <property type="match status" value="1"/>
</dbReference>
<evidence type="ECO:0000256" key="5">
    <source>
        <dbReference type="ARBA" id="ARBA00022840"/>
    </source>
</evidence>
<dbReference type="Pfam" id="PF07529">
    <property type="entry name" value="HSA"/>
    <property type="match status" value="1"/>
</dbReference>
<dbReference type="Gene3D" id="3.40.50.10810">
    <property type="entry name" value="Tandem AAA-ATPase domain"/>
    <property type="match status" value="1"/>
</dbReference>
<reference evidence="12" key="3">
    <citation type="submission" date="2025-09" db="UniProtKB">
        <authorList>
            <consortium name="Ensembl"/>
        </authorList>
    </citation>
    <scope>IDENTIFICATION</scope>
</reference>
<dbReference type="Ensembl" id="ENSLCAT00010031821.1">
    <property type="protein sequence ID" value="ENSLCAP00010031126.1"/>
    <property type="gene ID" value="ENSLCAG00010014613.1"/>
</dbReference>
<keyword evidence="13" id="KW-1185">Reference proteome</keyword>
<keyword evidence="4" id="KW-0347">Helicase</keyword>
<dbReference type="PROSITE" id="PS51192">
    <property type="entry name" value="HELICASE_ATP_BIND_1"/>
    <property type="match status" value="1"/>
</dbReference>
<evidence type="ECO:0000256" key="3">
    <source>
        <dbReference type="ARBA" id="ARBA00022801"/>
    </source>
</evidence>
<evidence type="ECO:0000256" key="2">
    <source>
        <dbReference type="ARBA" id="ARBA00022741"/>
    </source>
</evidence>
<keyword evidence="6" id="KW-0156">Chromatin regulator</keyword>
<dbReference type="SUPFAM" id="SSF52540">
    <property type="entry name" value="P-loop containing nucleoside triphosphate hydrolases"/>
    <property type="match status" value="2"/>
</dbReference>
<dbReference type="InterPro" id="IPR000330">
    <property type="entry name" value="SNF2_N"/>
</dbReference>
<feature type="compositionally biased region" description="Acidic residues" evidence="9">
    <location>
        <begin position="298"/>
        <end position="313"/>
    </location>
</feature>
<dbReference type="Pfam" id="PF00176">
    <property type="entry name" value="SNF2-rel_dom"/>
    <property type="match status" value="1"/>
</dbReference>
<dbReference type="GO" id="GO:0000812">
    <property type="term" value="C:Swr1 complex"/>
    <property type="evidence" value="ECO:0007669"/>
    <property type="project" value="TreeGrafter"/>
</dbReference>
<evidence type="ECO:0000256" key="6">
    <source>
        <dbReference type="ARBA" id="ARBA00022853"/>
    </source>
</evidence>
<keyword evidence="5" id="KW-0067">ATP-binding</keyword>
<keyword evidence="7" id="KW-0238">DNA-binding</keyword>
<evidence type="ECO:0000313" key="13">
    <source>
        <dbReference type="Proteomes" id="UP000314980"/>
    </source>
</evidence>
<dbReference type="InterPro" id="IPR014001">
    <property type="entry name" value="Helicase_ATP-bd"/>
</dbReference>
<dbReference type="PROSITE" id="PS51204">
    <property type="entry name" value="HSA"/>
    <property type="match status" value="1"/>
</dbReference>
<feature type="compositionally biased region" description="Acidic residues" evidence="9">
    <location>
        <begin position="187"/>
        <end position="217"/>
    </location>
</feature>
<evidence type="ECO:0000256" key="7">
    <source>
        <dbReference type="ARBA" id="ARBA00023125"/>
    </source>
</evidence>
<evidence type="ECO:0000256" key="4">
    <source>
        <dbReference type="ARBA" id="ARBA00022806"/>
    </source>
</evidence>
<dbReference type="SMART" id="SM00487">
    <property type="entry name" value="DEXDc"/>
    <property type="match status" value="1"/>
</dbReference>
<evidence type="ECO:0000259" key="10">
    <source>
        <dbReference type="PROSITE" id="PS51192"/>
    </source>
</evidence>
<dbReference type="GO" id="GO:0016887">
    <property type="term" value="F:ATP hydrolysis activity"/>
    <property type="evidence" value="ECO:0007669"/>
    <property type="project" value="TreeGrafter"/>
</dbReference>
<evidence type="ECO:0000256" key="1">
    <source>
        <dbReference type="ARBA" id="ARBA00004123"/>
    </source>
</evidence>
<dbReference type="Proteomes" id="UP000314980">
    <property type="component" value="Unassembled WGS sequence"/>
</dbReference>
<dbReference type="GO" id="GO:0005524">
    <property type="term" value="F:ATP binding"/>
    <property type="evidence" value="ECO:0007669"/>
    <property type="project" value="UniProtKB-KW"/>
</dbReference>
<evidence type="ECO:0000256" key="9">
    <source>
        <dbReference type="SAM" id="MobiDB-lite"/>
    </source>
</evidence>
<evidence type="ECO:0000259" key="11">
    <source>
        <dbReference type="PROSITE" id="PS51204"/>
    </source>
</evidence>
<reference evidence="12" key="2">
    <citation type="submission" date="2025-08" db="UniProtKB">
        <authorList>
            <consortium name="Ensembl"/>
        </authorList>
    </citation>
    <scope>IDENTIFICATION</scope>
</reference>
<dbReference type="InterPro" id="IPR014012">
    <property type="entry name" value="HSA_dom"/>
</dbReference>
<dbReference type="PANTHER" id="PTHR45685">
    <property type="entry name" value="HELICASE SRCAP-RELATED"/>
    <property type="match status" value="1"/>
</dbReference>
<dbReference type="Gene3D" id="1.20.120.850">
    <property type="entry name" value="SWI2/SNF2 ATPases, N-terminal domain"/>
    <property type="match status" value="1"/>
</dbReference>
<accession>A0A4W6DZM1</accession>
<feature type="region of interest" description="Disordered" evidence="9">
    <location>
        <begin position="282"/>
        <end position="381"/>
    </location>
</feature>